<feature type="domain" description="Secretion system C-terminal sorting" evidence="3">
    <location>
        <begin position="670"/>
        <end position="744"/>
    </location>
</feature>
<dbReference type="Proteomes" id="UP000321926">
    <property type="component" value="Unassembled WGS sequence"/>
</dbReference>
<dbReference type="Pfam" id="PF13517">
    <property type="entry name" value="FG-GAP_3"/>
    <property type="match status" value="1"/>
</dbReference>
<keyword evidence="5" id="KW-1185">Reference proteome</keyword>
<dbReference type="Gene3D" id="2.130.10.130">
    <property type="entry name" value="Integrin alpha, N-terminal"/>
    <property type="match status" value="2"/>
</dbReference>
<dbReference type="NCBIfam" id="TIGR04183">
    <property type="entry name" value="Por_Secre_tail"/>
    <property type="match status" value="1"/>
</dbReference>
<dbReference type="InterPro" id="IPR013517">
    <property type="entry name" value="FG-GAP"/>
</dbReference>
<dbReference type="SUPFAM" id="SSF69318">
    <property type="entry name" value="Integrin alpha N-terminal domain"/>
    <property type="match status" value="2"/>
</dbReference>
<dbReference type="InterPro" id="IPR028994">
    <property type="entry name" value="Integrin_alpha_N"/>
</dbReference>
<sequence>MSRLITILFCLLFTCSLCLAQQVPMQFKLCHDVPVTHAAGALEAPWSGGLNSPQFSTIDLNQDGQEDLFAFDRTMQKVYTWLAVQENGVWRYKYAPEYESLFPKELSYWVLLRDYNCDGLKDIFTSAPLGIQVYRQVIGEDNKITFVLAEDALYYSNNNVRRSNMQMGSADIPIITDMDGDGDLDIITTEFSLGETMEYHRNMRVEQGLDCNELRFVQETNWWGGITECDGCNNFVFGGFCRVAAPLHSGHDGSALLAIDLDGDGDKDLLMGNIYCHNLQMMENVGTPTKALMQSLEPSFPLNTRPANFRLFTAPYYEDVTFDGVPDLLVAPNISVNDSLGEMQHAVWLYKNNGAEDHPEFEFVQEDFLQGQMIDLGEGAFPAFADIDGDGKFDLLVGNAASLRNGKYTASLSLYLNTGTNTEPAFTLATDDYLGLAANEYLRIKPAFTDFNNDGVPDLVLTFSRKQLNRTQINYIPNTGGAGKAFQLDVARLQLIRATTDGDSPCFVDVDDDGDLDLLLGKAHGGLEFHRNIGTASAPDFVLETLTLGGIVPDYFRRNIYPLAADLDGNGTPELITVDDSGVLRIYRDFTKELSSTFVEESQVLENALTQKAEMSRFGRATGVAMAGLGGSDKLFLAVGTQAGGMYLLEQTEGLQHNPNEPVEGLGLEVYPNPWNAQRFSVATVRAAEPVAISVYDGIGRVVYKSTSSFSRTHSLDLRTYKAGIYFVRATNAKGDQQVKKLIVQ</sequence>
<feature type="chain" id="PRO_5022766860" evidence="2">
    <location>
        <begin position="21"/>
        <end position="745"/>
    </location>
</feature>
<dbReference type="AlphaFoldDB" id="A0A5C8ILW0"/>
<evidence type="ECO:0000259" key="3">
    <source>
        <dbReference type="Pfam" id="PF18962"/>
    </source>
</evidence>
<dbReference type="PANTHER" id="PTHR44103:SF1">
    <property type="entry name" value="PROPROTEIN CONVERTASE P"/>
    <property type="match status" value="1"/>
</dbReference>
<protein>
    <submittedName>
        <fullName evidence="4">T9SS type A sorting domain-containing protein</fullName>
    </submittedName>
</protein>
<dbReference type="RefSeq" id="WP_147924141.1">
    <property type="nucleotide sequence ID" value="NZ_VRTY01000158.1"/>
</dbReference>
<evidence type="ECO:0000313" key="4">
    <source>
        <dbReference type="EMBL" id="TXK22049.1"/>
    </source>
</evidence>
<dbReference type="OrthoDB" id="9816120at2"/>
<dbReference type="Pfam" id="PF18962">
    <property type="entry name" value="Por_Secre_tail"/>
    <property type="match status" value="1"/>
</dbReference>
<proteinExistence type="predicted"/>
<organism evidence="4 5">
    <name type="scientific">Pontibacter qinzhouensis</name>
    <dbReference type="NCBI Taxonomy" id="2603253"/>
    <lineage>
        <taxon>Bacteria</taxon>
        <taxon>Pseudomonadati</taxon>
        <taxon>Bacteroidota</taxon>
        <taxon>Cytophagia</taxon>
        <taxon>Cytophagales</taxon>
        <taxon>Hymenobacteraceae</taxon>
        <taxon>Pontibacter</taxon>
    </lineage>
</organism>
<keyword evidence="1 2" id="KW-0732">Signal</keyword>
<dbReference type="PANTHER" id="PTHR44103">
    <property type="entry name" value="PROPROTEIN CONVERTASE P"/>
    <property type="match status" value="1"/>
</dbReference>
<evidence type="ECO:0000256" key="1">
    <source>
        <dbReference type="ARBA" id="ARBA00022729"/>
    </source>
</evidence>
<feature type="signal peptide" evidence="2">
    <location>
        <begin position="1"/>
        <end position="20"/>
    </location>
</feature>
<evidence type="ECO:0000256" key="2">
    <source>
        <dbReference type="SAM" id="SignalP"/>
    </source>
</evidence>
<dbReference type="InterPro" id="IPR026444">
    <property type="entry name" value="Secre_tail"/>
</dbReference>
<name>A0A5C8ILW0_9BACT</name>
<evidence type="ECO:0000313" key="5">
    <source>
        <dbReference type="Proteomes" id="UP000321926"/>
    </source>
</evidence>
<reference evidence="4 5" key="1">
    <citation type="submission" date="2019-08" db="EMBL/GenBank/DDBJ databases">
        <authorList>
            <person name="Shi S."/>
        </authorList>
    </citation>
    <scope>NUCLEOTIDE SEQUENCE [LARGE SCALE GENOMIC DNA]</scope>
    <source>
        <strain evidence="4 5">GY10130</strain>
    </source>
</reference>
<gene>
    <name evidence="4" type="ORF">FVR03_23095</name>
</gene>
<accession>A0A5C8ILW0</accession>
<dbReference type="EMBL" id="VRTY01000158">
    <property type="protein sequence ID" value="TXK22049.1"/>
    <property type="molecule type" value="Genomic_DNA"/>
</dbReference>
<comment type="caution">
    <text evidence="4">The sequence shown here is derived from an EMBL/GenBank/DDBJ whole genome shotgun (WGS) entry which is preliminary data.</text>
</comment>